<reference evidence="2" key="1">
    <citation type="submission" date="2023-10" db="EMBL/GenBank/DDBJ databases">
        <title>Genome assemblies of two species of porcelain crab, Petrolisthes cinctipes and Petrolisthes manimaculis (Anomura: Porcellanidae).</title>
        <authorList>
            <person name="Angst P."/>
        </authorList>
    </citation>
    <scope>NUCLEOTIDE SEQUENCE</scope>
    <source>
        <strain evidence="2">PB745_01</strain>
        <tissue evidence="2">Gill</tissue>
    </source>
</reference>
<accession>A0AAE1G7G4</accession>
<keyword evidence="3" id="KW-1185">Reference proteome</keyword>
<evidence type="ECO:0000313" key="2">
    <source>
        <dbReference type="EMBL" id="KAK3887505.1"/>
    </source>
</evidence>
<dbReference type="Proteomes" id="UP001286313">
    <property type="component" value="Unassembled WGS sequence"/>
</dbReference>
<feature type="signal peptide" evidence="1">
    <location>
        <begin position="1"/>
        <end position="15"/>
    </location>
</feature>
<evidence type="ECO:0000256" key="1">
    <source>
        <dbReference type="SAM" id="SignalP"/>
    </source>
</evidence>
<dbReference type="EMBL" id="JAWQEG010000624">
    <property type="protein sequence ID" value="KAK3887505.1"/>
    <property type="molecule type" value="Genomic_DNA"/>
</dbReference>
<evidence type="ECO:0000313" key="3">
    <source>
        <dbReference type="Proteomes" id="UP001286313"/>
    </source>
</evidence>
<feature type="chain" id="PRO_5042014912" description="Calcified cuticle protein CP19.0" evidence="1">
    <location>
        <begin position="16"/>
        <end position="106"/>
    </location>
</feature>
<name>A0AAE1G7G4_PETCI</name>
<evidence type="ECO:0008006" key="4">
    <source>
        <dbReference type="Google" id="ProtNLM"/>
    </source>
</evidence>
<organism evidence="2 3">
    <name type="scientific">Petrolisthes cinctipes</name>
    <name type="common">Flat porcelain crab</name>
    <dbReference type="NCBI Taxonomy" id="88211"/>
    <lineage>
        <taxon>Eukaryota</taxon>
        <taxon>Metazoa</taxon>
        <taxon>Ecdysozoa</taxon>
        <taxon>Arthropoda</taxon>
        <taxon>Crustacea</taxon>
        <taxon>Multicrustacea</taxon>
        <taxon>Malacostraca</taxon>
        <taxon>Eumalacostraca</taxon>
        <taxon>Eucarida</taxon>
        <taxon>Decapoda</taxon>
        <taxon>Pleocyemata</taxon>
        <taxon>Anomura</taxon>
        <taxon>Galatheoidea</taxon>
        <taxon>Porcellanidae</taxon>
        <taxon>Petrolisthes</taxon>
    </lineage>
</organism>
<comment type="caution">
    <text evidence="2">The sequence shown here is derived from an EMBL/GenBank/DDBJ whole genome shotgun (WGS) entry which is preliminary data.</text>
</comment>
<sequence>MRTLVILAVVGACVAVPFIQDAPDVAAEKARFFEVFHAIEAAALPKPGQPRAPPKWYGPLASTVPASLPGSSPIVANTADVNAARDAFFNTYRAQLASVGGAPRYA</sequence>
<gene>
    <name evidence="2" type="ORF">Pcinc_008384</name>
</gene>
<proteinExistence type="predicted"/>
<dbReference type="AlphaFoldDB" id="A0AAE1G7G4"/>
<keyword evidence="1" id="KW-0732">Signal</keyword>
<protein>
    <recommendedName>
        <fullName evidence="4">Calcified cuticle protein CP19.0</fullName>
    </recommendedName>
</protein>